<evidence type="ECO:0000256" key="2">
    <source>
        <dbReference type="ARBA" id="ARBA00023043"/>
    </source>
</evidence>
<dbReference type="InterPro" id="IPR036770">
    <property type="entry name" value="Ankyrin_rpt-contain_sf"/>
</dbReference>
<dbReference type="InterPro" id="IPR002110">
    <property type="entry name" value="Ankyrin_rpt"/>
</dbReference>
<protein>
    <submittedName>
        <fullName evidence="4">Uncharacterized protein</fullName>
    </submittedName>
</protein>
<feature type="repeat" description="ANK" evidence="3">
    <location>
        <begin position="21"/>
        <end position="53"/>
    </location>
</feature>
<evidence type="ECO:0000256" key="1">
    <source>
        <dbReference type="ARBA" id="ARBA00022737"/>
    </source>
</evidence>
<feature type="repeat" description="ANK" evidence="3">
    <location>
        <begin position="54"/>
        <end position="86"/>
    </location>
</feature>
<dbReference type="PROSITE" id="PS50297">
    <property type="entry name" value="ANK_REP_REGION"/>
    <property type="match status" value="2"/>
</dbReference>
<keyword evidence="1" id="KW-0677">Repeat</keyword>
<dbReference type="SMART" id="SM00248">
    <property type="entry name" value="ANK"/>
    <property type="match status" value="2"/>
</dbReference>
<keyword evidence="2 3" id="KW-0040">ANK repeat</keyword>
<dbReference type="PANTHER" id="PTHR24198">
    <property type="entry name" value="ANKYRIN REPEAT AND PROTEIN KINASE DOMAIN-CONTAINING PROTEIN"/>
    <property type="match status" value="1"/>
</dbReference>
<evidence type="ECO:0000256" key="3">
    <source>
        <dbReference type="PROSITE-ProRule" id="PRU00023"/>
    </source>
</evidence>
<reference evidence="4" key="2">
    <citation type="submission" date="2017-11" db="EMBL/GenBank/DDBJ databases">
        <title>Coralsnake Venomics: Analyses of Venom Gland Transcriptomes and Proteomes of Six Brazilian Taxa.</title>
        <authorList>
            <person name="Aird S.D."/>
            <person name="Jorge da Silva N."/>
            <person name="Qiu L."/>
            <person name="Villar-Briones A."/>
            <person name="Aparecida-Saddi V."/>
            <person name="Campos-Telles M.P."/>
            <person name="Grau M."/>
            <person name="Mikheyev A.S."/>
        </authorList>
    </citation>
    <scope>NUCLEOTIDE SEQUENCE</scope>
    <source>
        <tissue evidence="4">Venom_gland</tissue>
    </source>
</reference>
<dbReference type="Pfam" id="PF12796">
    <property type="entry name" value="Ank_2"/>
    <property type="match status" value="1"/>
</dbReference>
<name>A0A2D4HZ25_MICLE</name>
<dbReference type="SUPFAM" id="SSF48403">
    <property type="entry name" value="Ankyrin repeat"/>
    <property type="match status" value="1"/>
</dbReference>
<reference evidence="4" key="1">
    <citation type="submission" date="2017-07" db="EMBL/GenBank/DDBJ databases">
        <authorList>
            <person name="Mikheyev A."/>
            <person name="Grau M."/>
        </authorList>
    </citation>
    <scope>NUCLEOTIDE SEQUENCE</scope>
    <source>
        <tissue evidence="4">Venom_gland</tissue>
    </source>
</reference>
<dbReference type="AlphaFoldDB" id="A0A2D4HZ25"/>
<organism evidence="4">
    <name type="scientific">Micrurus lemniscatus lemniscatus</name>
    <dbReference type="NCBI Taxonomy" id="129467"/>
    <lineage>
        <taxon>Eukaryota</taxon>
        <taxon>Metazoa</taxon>
        <taxon>Chordata</taxon>
        <taxon>Craniata</taxon>
        <taxon>Vertebrata</taxon>
        <taxon>Euteleostomi</taxon>
        <taxon>Lepidosauria</taxon>
        <taxon>Squamata</taxon>
        <taxon>Bifurcata</taxon>
        <taxon>Unidentata</taxon>
        <taxon>Episquamata</taxon>
        <taxon>Toxicofera</taxon>
        <taxon>Serpentes</taxon>
        <taxon>Colubroidea</taxon>
        <taxon>Elapidae</taxon>
        <taxon>Elapinae</taxon>
        <taxon>Micrurus</taxon>
    </lineage>
</organism>
<dbReference type="EMBL" id="IACK01066993">
    <property type="protein sequence ID" value="LAA77178.1"/>
    <property type="molecule type" value="Transcribed_RNA"/>
</dbReference>
<sequence>MECVEALINQGASVTVKDNVTQRTPLHASVINGHTSCLRLLLEVTDNPDVVDAKGQTPLMLAVAYGHIDAVSLLLEKEASVDAADILGCTALHRGEMKTV</sequence>
<dbReference type="PROSITE" id="PS50088">
    <property type="entry name" value="ANK_REPEAT"/>
    <property type="match status" value="2"/>
</dbReference>
<accession>A0A2D4HZ25</accession>
<evidence type="ECO:0000313" key="4">
    <source>
        <dbReference type="EMBL" id="LAA77178.1"/>
    </source>
</evidence>
<dbReference type="PANTHER" id="PTHR24198:SF165">
    <property type="entry name" value="ANKYRIN REPEAT-CONTAINING PROTEIN-RELATED"/>
    <property type="match status" value="1"/>
</dbReference>
<dbReference type="Gene3D" id="1.25.40.20">
    <property type="entry name" value="Ankyrin repeat-containing domain"/>
    <property type="match status" value="2"/>
</dbReference>
<proteinExistence type="predicted"/>